<comment type="caution">
    <text evidence="5">The sequence shown here is derived from an EMBL/GenBank/DDBJ whole genome shotgun (WGS) entry which is preliminary data.</text>
</comment>
<name>A0A7J4IW38_9ARCH</name>
<evidence type="ECO:0000256" key="3">
    <source>
        <dbReference type="SAM" id="MobiDB-lite"/>
    </source>
</evidence>
<dbReference type="AlphaFoldDB" id="A0A7J4IW38"/>
<sequence>MGSKINLKKIIGSSSRKTADDSLVEQGGLRSASSGEPKFFGKTFSSSGKTPSAEGPFSQTVSKKVSAEEKPAVKEKTRAVPDSFAAASAPDVEEEVHDKNAEVEQLRRDLEELHLKEEGLERELEALSSKAGTLTGRAATQKPDEKSKAMKPAKAGIVGAFNHLGELKRIPSGIEGLDELIEGGLEKGSTILVTGGAGTGKTTFALQFLYFGAVRFHEPGLLITFEETRESLYKHHKEFGWDLEKLEKNGLLQILEFKPHQVNKLMEEGGGTIRDTVKSMNAARLAIDSITAYSILFKDEYQRRENILEFFELLKKWGCTSIIVSEMPPKLAEAKEGAEGFLTDAIISLQYSKREDKGVRVHSLEILKMRGTHHTNSVCALTFEKNGIVVYPEVEVF</sequence>
<evidence type="ECO:0000313" key="7">
    <source>
        <dbReference type="Proteomes" id="UP000577419"/>
    </source>
</evidence>
<dbReference type="PANTHER" id="PTHR43637:SF2">
    <property type="entry name" value="PROTEIN GVPD 1"/>
    <property type="match status" value="1"/>
</dbReference>
<dbReference type="PROSITE" id="PS51146">
    <property type="entry name" value="KAIC"/>
    <property type="match status" value="1"/>
</dbReference>
<evidence type="ECO:0000256" key="2">
    <source>
        <dbReference type="ARBA" id="ARBA00022840"/>
    </source>
</evidence>
<gene>
    <name evidence="5" type="ORF">HA237_01055</name>
    <name evidence="6" type="ORF">J4224_00035</name>
</gene>
<dbReference type="InterPro" id="IPR027417">
    <property type="entry name" value="P-loop_NTPase"/>
</dbReference>
<reference evidence="6" key="3">
    <citation type="submission" date="2021-05" db="EMBL/GenBank/DDBJ databases">
        <title>Protein family content uncovers lineage relationships and bacterial pathway maintenance mechanisms in DPANN archaea.</title>
        <authorList>
            <person name="Castelle C.J."/>
            <person name="Meheust R."/>
            <person name="Jaffe A.L."/>
            <person name="Seitz K."/>
            <person name="Gong X."/>
            <person name="Baker B.J."/>
            <person name="Banfield J.F."/>
        </authorList>
    </citation>
    <scope>NUCLEOTIDE SEQUENCE</scope>
    <source>
        <strain evidence="6">RIFCSPHIGHO2_01_FULL_GW2011_AR10_43_9</strain>
    </source>
</reference>
<evidence type="ECO:0000313" key="6">
    <source>
        <dbReference type="EMBL" id="MBS3058800.1"/>
    </source>
</evidence>
<dbReference type="Pfam" id="PF06745">
    <property type="entry name" value="ATPase"/>
    <property type="match status" value="1"/>
</dbReference>
<keyword evidence="1" id="KW-0547">Nucleotide-binding</keyword>
<reference evidence="7" key="1">
    <citation type="journal article" date="2020" name="bioRxiv">
        <title>A rank-normalized archaeal taxonomy based on genome phylogeny resolves widespread incomplete and uneven classifications.</title>
        <authorList>
            <person name="Rinke C."/>
            <person name="Chuvochina M."/>
            <person name="Mussig A.J."/>
            <person name="Chaumeil P.-A."/>
            <person name="Waite D.W."/>
            <person name="Whitman W.B."/>
            <person name="Parks D.H."/>
            <person name="Hugenholtz P."/>
        </authorList>
    </citation>
    <scope>NUCLEOTIDE SEQUENCE [LARGE SCALE GENOMIC DNA]</scope>
</reference>
<evidence type="ECO:0000259" key="4">
    <source>
        <dbReference type="PROSITE" id="PS51146"/>
    </source>
</evidence>
<dbReference type="Gene3D" id="3.40.50.300">
    <property type="entry name" value="P-loop containing nucleotide triphosphate hydrolases"/>
    <property type="match status" value="1"/>
</dbReference>
<protein>
    <recommendedName>
        <fullName evidence="4">KaiC domain-containing protein</fullName>
    </recommendedName>
</protein>
<dbReference type="InterPro" id="IPR014774">
    <property type="entry name" value="KaiC-like_dom"/>
</dbReference>
<dbReference type="InterPro" id="IPR010624">
    <property type="entry name" value="KaiC_dom"/>
</dbReference>
<evidence type="ECO:0000313" key="5">
    <source>
        <dbReference type="EMBL" id="HIH07937.1"/>
    </source>
</evidence>
<accession>A0A7J4IW38</accession>
<dbReference type="Proteomes" id="UP000683213">
    <property type="component" value="Unassembled WGS sequence"/>
</dbReference>
<dbReference type="SUPFAM" id="SSF52540">
    <property type="entry name" value="P-loop containing nucleoside triphosphate hydrolases"/>
    <property type="match status" value="1"/>
</dbReference>
<dbReference type="PANTHER" id="PTHR43637">
    <property type="entry name" value="UPF0273 PROTEIN TM_0370"/>
    <property type="match status" value="1"/>
</dbReference>
<dbReference type="GO" id="GO:0005524">
    <property type="term" value="F:ATP binding"/>
    <property type="evidence" value="ECO:0007669"/>
    <property type="project" value="UniProtKB-KW"/>
</dbReference>
<reference evidence="6" key="2">
    <citation type="submission" date="2021-03" db="EMBL/GenBank/DDBJ databases">
        <authorList>
            <person name="Jaffe A."/>
        </authorList>
    </citation>
    <scope>NUCLEOTIDE SEQUENCE</scope>
    <source>
        <strain evidence="6">RIFCSPHIGHO2_01_FULL_GW2011_AR10_43_9</strain>
    </source>
</reference>
<feature type="compositionally biased region" description="Basic and acidic residues" evidence="3">
    <location>
        <begin position="65"/>
        <end position="79"/>
    </location>
</feature>
<feature type="domain" description="KaiC" evidence="4">
    <location>
        <begin position="168"/>
        <end position="397"/>
    </location>
</feature>
<feature type="region of interest" description="Disordered" evidence="3">
    <location>
        <begin position="1"/>
        <end position="97"/>
    </location>
</feature>
<evidence type="ECO:0000256" key="1">
    <source>
        <dbReference type="ARBA" id="ARBA00022741"/>
    </source>
</evidence>
<dbReference type="EMBL" id="JAGVWF010000001">
    <property type="protein sequence ID" value="MBS3058800.1"/>
    <property type="molecule type" value="Genomic_DNA"/>
</dbReference>
<dbReference type="Proteomes" id="UP000577419">
    <property type="component" value="Unassembled WGS sequence"/>
</dbReference>
<organism evidence="5 7">
    <name type="scientific">Candidatus Iainarchaeum sp</name>
    <dbReference type="NCBI Taxonomy" id="3101447"/>
    <lineage>
        <taxon>Archaea</taxon>
        <taxon>Candidatus Iainarchaeota</taxon>
        <taxon>Candidatus Iainarchaeia</taxon>
        <taxon>Candidatus Iainarchaeales</taxon>
        <taxon>Candidatus Iainarchaeaceae</taxon>
        <taxon>Candidatus Iainarchaeum</taxon>
    </lineage>
</organism>
<proteinExistence type="predicted"/>
<keyword evidence="2" id="KW-0067">ATP-binding</keyword>
<dbReference type="EMBL" id="DUFG01000006">
    <property type="protein sequence ID" value="HIH07937.1"/>
    <property type="molecule type" value="Genomic_DNA"/>
</dbReference>